<comment type="caution">
    <text evidence="1">The sequence shown here is derived from an EMBL/GenBank/DDBJ whole genome shotgun (WGS) entry which is preliminary data.</text>
</comment>
<keyword evidence="2" id="KW-1185">Reference proteome</keyword>
<dbReference type="RefSeq" id="WP_193918114.1">
    <property type="nucleotide sequence ID" value="NZ_JADEWL010000013.1"/>
</dbReference>
<accession>A0A8J7JTL5</accession>
<dbReference type="AlphaFoldDB" id="A0A8J7JTL5"/>
<reference evidence="1" key="1">
    <citation type="submission" date="2020-10" db="EMBL/GenBank/DDBJ databases">
        <authorList>
            <person name="Castelo-Branco R."/>
            <person name="Eusebio N."/>
            <person name="Adriana R."/>
            <person name="Vieira A."/>
            <person name="Brugerolle De Fraissinette N."/>
            <person name="Rezende De Castro R."/>
            <person name="Schneider M.P."/>
            <person name="Vasconcelos V."/>
            <person name="Leao P.N."/>
        </authorList>
    </citation>
    <scope>NUCLEOTIDE SEQUENCE</scope>
    <source>
        <strain evidence="1">LEGE 06105</strain>
    </source>
</reference>
<proteinExistence type="predicted"/>
<dbReference type="SUPFAM" id="SSF49373">
    <property type="entry name" value="Invasin/intimin cell-adhesion fragments"/>
    <property type="match status" value="1"/>
</dbReference>
<evidence type="ECO:0000313" key="1">
    <source>
        <dbReference type="EMBL" id="MBE9212305.1"/>
    </source>
</evidence>
<sequence length="221" mass="23170">MILPGSYLQFGSENQLVGRITDTGVLVGEGDGVSIVSVGRGGIEAVTALRVGDLLPTNSSENNILLAENNSLNVYPGAVILTEDATRQMLVGIKAIYESPDLKDATTGTRYFVNNPDIVNVSTDGLITARNNGIANITVIHGASEYIVPVIVETTTVVSTTNGTAAVAQLDDEGGIVSIQVTDANNEELTTQLMVAPGTLFDVVSVNQESPAFYAWGVSRN</sequence>
<dbReference type="InterPro" id="IPR008964">
    <property type="entry name" value="Invasin/intimin_cell_adhesion"/>
</dbReference>
<gene>
    <name evidence="1" type="ORF">IQ247_06215</name>
</gene>
<dbReference type="Gene3D" id="2.60.40.1080">
    <property type="match status" value="1"/>
</dbReference>
<name>A0A8J7JTL5_9CYAN</name>
<protein>
    <submittedName>
        <fullName evidence="1">Ig-like domain-containing protein</fullName>
    </submittedName>
</protein>
<organism evidence="1 2">
    <name type="scientific">Plectonema cf. radiosum LEGE 06105</name>
    <dbReference type="NCBI Taxonomy" id="945769"/>
    <lineage>
        <taxon>Bacteria</taxon>
        <taxon>Bacillati</taxon>
        <taxon>Cyanobacteriota</taxon>
        <taxon>Cyanophyceae</taxon>
        <taxon>Oscillatoriophycideae</taxon>
        <taxon>Oscillatoriales</taxon>
        <taxon>Microcoleaceae</taxon>
        <taxon>Plectonema</taxon>
    </lineage>
</organism>
<evidence type="ECO:0000313" key="2">
    <source>
        <dbReference type="Proteomes" id="UP000620559"/>
    </source>
</evidence>
<dbReference type="Proteomes" id="UP000620559">
    <property type="component" value="Unassembled WGS sequence"/>
</dbReference>
<dbReference type="EMBL" id="JADEWL010000013">
    <property type="protein sequence ID" value="MBE9212305.1"/>
    <property type="molecule type" value="Genomic_DNA"/>
</dbReference>